<dbReference type="InterPro" id="IPR044610">
    <property type="entry name" value="GLCAT14A/B/C"/>
</dbReference>
<keyword evidence="2" id="KW-0328">Glycosyltransferase</keyword>
<evidence type="ECO:0000256" key="6">
    <source>
        <dbReference type="SAM" id="Phobius"/>
    </source>
</evidence>
<evidence type="ECO:0000256" key="3">
    <source>
        <dbReference type="ARBA" id="ARBA00022679"/>
    </source>
</evidence>
<keyword evidence="5" id="KW-0325">Glycoprotein</keyword>
<evidence type="ECO:0000256" key="2">
    <source>
        <dbReference type="ARBA" id="ARBA00022676"/>
    </source>
</evidence>
<evidence type="ECO:0000256" key="5">
    <source>
        <dbReference type="ARBA" id="ARBA00023180"/>
    </source>
</evidence>
<proteinExistence type="predicted"/>
<organism evidence="7 8">
    <name type="scientific">Hibiscus sabdariffa</name>
    <name type="common">roselle</name>
    <dbReference type="NCBI Taxonomy" id="183260"/>
    <lineage>
        <taxon>Eukaryota</taxon>
        <taxon>Viridiplantae</taxon>
        <taxon>Streptophyta</taxon>
        <taxon>Embryophyta</taxon>
        <taxon>Tracheophyta</taxon>
        <taxon>Spermatophyta</taxon>
        <taxon>Magnoliopsida</taxon>
        <taxon>eudicotyledons</taxon>
        <taxon>Gunneridae</taxon>
        <taxon>Pentapetalae</taxon>
        <taxon>rosids</taxon>
        <taxon>malvids</taxon>
        <taxon>Malvales</taxon>
        <taxon>Malvaceae</taxon>
        <taxon>Malvoideae</taxon>
        <taxon>Hibiscus</taxon>
    </lineage>
</organism>
<keyword evidence="8" id="KW-1185">Reference proteome</keyword>
<keyword evidence="3" id="KW-0808">Transferase</keyword>
<dbReference type="PANTHER" id="PTHR45719">
    <property type="entry name" value="GLYCOSYLTRANSFERASE"/>
    <property type="match status" value="1"/>
</dbReference>
<dbReference type="InterPro" id="IPR003406">
    <property type="entry name" value="Glyco_trans_14"/>
</dbReference>
<comment type="caution">
    <text evidence="7">The sequence shown here is derived from an EMBL/GenBank/DDBJ whole genome shotgun (WGS) entry which is preliminary data.</text>
</comment>
<comment type="subcellular location">
    <subcellularLocation>
        <location evidence="1">Membrane</location>
        <topology evidence="1">Single-pass type II membrane protein</topology>
    </subcellularLocation>
</comment>
<evidence type="ECO:0000256" key="1">
    <source>
        <dbReference type="ARBA" id="ARBA00004606"/>
    </source>
</evidence>
<name>A0ABR2DI64_9ROSI</name>
<accession>A0ABR2DI64</accession>
<keyword evidence="4 6" id="KW-0472">Membrane</keyword>
<evidence type="ECO:0000313" key="7">
    <source>
        <dbReference type="EMBL" id="KAK8539459.1"/>
    </source>
</evidence>
<gene>
    <name evidence="7" type="ORF">V6N12_043085</name>
</gene>
<dbReference type="PANTHER" id="PTHR45719:SF10">
    <property type="entry name" value="CORE-2_I-BRANCHING BETA-1,6-N-ACETYLGLUCOSAMINYLTRANSFERASE FAMILY PROTEIN"/>
    <property type="match status" value="1"/>
</dbReference>
<keyword evidence="6" id="KW-1133">Transmembrane helix</keyword>
<keyword evidence="6" id="KW-0812">Transmembrane</keyword>
<dbReference type="Pfam" id="PF02485">
    <property type="entry name" value="Branch"/>
    <property type="match status" value="2"/>
</dbReference>
<evidence type="ECO:0000256" key="4">
    <source>
        <dbReference type="ARBA" id="ARBA00023136"/>
    </source>
</evidence>
<protein>
    <submittedName>
        <fullName evidence="7">Uncharacterized protein</fullName>
    </submittedName>
</protein>
<dbReference type="Proteomes" id="UP001472677">
    <property type="component" value="Unassembled WGS sequence"/>
</dbReference>
<feature type="transmembrane region" description="Helical" evidence="6">
    <location>
        <begin position="28"/>
        <end position="47"/>
    </location>
</feature>
<evidence type="ECO:0000313" key="8">
    <source>
        <dbReference type="Proteomes" id="UP001472677"/>
    </source>
</evidence>
<dbReference type="EMBL" id="JBBPBM010000026">
    <property type="protein sequence ID" value="KAK8539459.1"/>
    <property type="molecule type" value="Genomic_DNA"/>
</dbReference>
<reference evidence="7 8" key="1">
    <citation type="journal article" date="2024" name="G3 (Bethesda)">
        <title>Genome assembly of Hibiscus sabdariffa L. provides insights into metabolisms of medicinal natural products.</title>
        <authorList>
            <person name="Kim T."/>
        </authorList>
    </citation>
    <scope>NUCLEOTIDE SEQUENCE [LARGE SCALE GENOMIC DNA]</scope>
    <source>
        <strain evidence="7">TK-2024</strain>
        <tissue evidence="7">Old leaves</tissue>
    </source>
</reference>
<feature type="transmembrane region" description="Helical" evidence="6">
    <location>
        <begin position="276"/>
        <end position="301"/>
    </location>
</feature>
<sequence>MHHHHHPPPLDATATATLPKDYSKCCPYLIVATFFISLLFVLSLLSTSAPQLLTIRRHPALFPTRPVSRTHTHYGPAPPSIAYLLSGSAGDSDRILRLLFASYHPRNHYLLHLDLSAPQTERDQLVVSILSVPIFRAAQNVDVIGKANYAYPRGSSTISSTLHGASILLRLSSNWDWFIALNAGDYPLVTQDDLLHILSYLPKNLNFVNHSSYINWKESKRLKPIIVDTGHYLLEKDEIFYVTQKRELPNAFKLFSVISYNLGGDLKINKSLGRRWLWFFFLQVEEVIGSFLMVLSIHVGARVPVLNASISIQLGPWFGESEWEAGEGDRVQHGCLWFTSYFEGSTFTMLTRTFIEFCILGTDNLPRTLLMYLANMPYPFTNYFPTILCNTDKFKRTVINHNLQYVASNASSSSKKPSLIDSAEFDAMIQSGDAFATEFQFDNPVLDRIDRKLLKRKPGRVVPGGWCLGVFINDTCSVWGDADILRPGPGAKRLEKRIVGLLSDDRILSRQCLDELSESVSREMYGIGER</sequence>